<evidence type="ECO:0000256" key="22">
    <source>
        <dbReference type="SAM" id="Phobius"/>
    </source>
</evidence>
<evidence type="ECO:0000256" key="19">
    <source>
        <dbReference type="ARBA" id="ARBA00044770"/>
    </source>
</evidence>
<evidence type="ECO:0000256" key="17">
    <source>
        <dbReference type="ARBA" id="ARBA00041185"/>
    </source>
</evidence>
<keyword evidence="9" id="KW-0573">Peptidoglycan synthesis</keyword>
<evidence type="ECO:0000313" key="24">
    <source>
        <dbReference type="Proteomes" id="UP001589707"/>
    </source>
</evidence>
<feature type="transmembrane region" description="Helical" evidence="22">
    <location>
        <begin position="177"/>
        <end position="207"/>
    </location>
</feature>
<dbReference type="NCBIfam" id="TIGR02614">
    <property type="entry name" value="ftsW"/>
    <property type="match status" value="1"/>
</dbReference>
<comment type="subcellular location">
    <subcellularLocation>
        <location evidence="1">Cell membrane</location>
        <topology evidence="1">Multi-pass membrane protein</topology>
    </subcellularLocation>
</comment>
<feature type="transmembrane region" description="Helical" evidence="22">
    <location>
        <begin position="309"/>
        <end position="333"/>
    </location>
</feature>
<comment type="catalytic activity">
    <reaction evidence="20">
        <text>[GlcNAc-(1-&gt;4)-Mur2Ac(oyl-L-Ala-gamma-D-Glu-L-Lys-D-Ala-D-Ala)](n)-di-trans,octa-cis-undecaprenyl diphosphate + beta-D-GlcNAc-(1-&gt;4)-Mur2Ac(oyl-L-Ala-gamma-D-Glu-L-Lys-D-Ala-D-Ala)-di-trans,octa-cis-undecaprenyl diphosphate = [GlcNAc-(1-&gt;4)-Mur2Ac(oyl-L-Ala-gamma-D-Glu-L-Lys-D-Ala-D-Ala)](n+1)-di-trans,octa-cis-undecaprenyl diphosphate + di-trans,octa-cis-undecaprenyl diphosphate + H(+)</text>
        <dbReference type="Rhea" id="RHEA:23708"/>
        <dbReference type="Rhea" id="RHEA-COMP:9602"/>
        <dbReference type="Rhea" id="RHEA-COMP:9603"/>
        <dbReference type="ChEBI" id="CHEBI:15378"/>
        <dbReference type="ChEBI" id="CHEBI:58405"/>
        <dbReference type="ChEBI" id="CHEBI:60033"/>
        <dbReference type="ChEBI" id="CHEBI:78435"/>
        <dbReference type="EC" id="2.4.99.28"/>
    </reaction>
</comment>
<evidence type="ECO:0000256" key="9">
    <source>
        <dbReference type="ARBA" id="ARBA00022984"/>
    </source>
</evidence>
<keyword evidence="3" id="KW-1003">Cell membrane</keyword>
<dbReference type="InterPro" id="IPR018365">
    <property type="entry name" value="Cell_cycle_FtsW-rel_CS"/>
</dbReference>
<gene>
    <name evidence="23" type="primary">ftsW</name>
    <name evidence="23" type="ORF">ACFFN1_16640</name>
</gene>
<feature type="transmembrane region" description="Helical" evidence="22">
    <location>
        <begin position="219"/>
        <end position="239"/>
    </location>
</feature>
<comment type="pathway">
    <text evidence="2">Cell wall biogenesis; peptidoglycan biosynthesis.</text>
</comment>
<dbReference type="EMBL" id="JBHMAU010000133">
    <property type="protein sequence ID" value="MFB9778007.1"/>
    <property type="molecule type" value="Genomic_DNA"/>
</dbReference>
<evidence type="ECO:0000313" key="23">
    <source>
        <dbReference type="EMBL" id="MFB9778007.1"/>
    </source>
</evidence>
<comment type="similarity">
    <text evidence="16">Belongs to the SEDS family. FtsW subfamily.</text>
</comment>
<keyword evidence="4" id="KW-0132">Cell division</keyword>
<dbReference type="RefSeq" id="WP_376842022.1">
    <property type="nucleotide sequence ID" value="NZ_JBHMAU010000133.1"/>
</dbReference>
<evidence type="ECO:0000256" key="11">
    <source>
        <dbReference type="ARBA" id="ARBA00023136"/>
    </source>
</evidence>
<evidence type="ECO:0000256" key="20">
    <source>
        <dbReference type="ARBA" id="ARBA00049902"/>
    </source>
</evidence>
<evidence type="ECO:0000256" key="16">
    <source>
        <dbReference type="ARBA" id="ARBA00038053"/>
    </source>
</evidence>
<evidence type="ECO:0000256" key="15">
    <source>
        <dbReference type="ARBA" id="ARBA00033270"/>
    </source>
</evidence>
<evidence type="ECO:0000256" key="6">
    <source>
        <dbReference type="ARBA" id="ARBA00022679"/>
    </source>
</evidence>
<feature type="transmembrane region" description="Helical" evidence="22">
    <location>
        <begin position="41"/>
        <end position="63"/>
    </location>
</feature>
<evidence type="ECO:0000256" key="8">
    <source>
        <dbReference type="ARBA" id="ARBA00022960"/>
    </source>
</evidence>
<proteinExistence type="inferred from homology"/>
<name>A0ABV5X8G7_9MICO</name>
<evidence type="ECO:0000256" key="14">
    <source>
        <dbReference type="ARBA" id="ARBA00032370"/>
    </source>
</evidence>
<keyword evidence="5" id="KW-0328">Glycosyltransferase</keyword>
<comment type="function">
    <text evidence="21">Peptidoglycan polymerase that is essential for cell division.</text>
</comment>
<evidence type="ECO:0000256" key="2">
    <source>
        <dbReference type="ARBA" id="ARBA00004752"/>
    </source>
</evidence>
<feature type="transmembrane region" description="Helical" evidence="22">
    <location>
        <begin position="110"/>
        <end position="128"/>
    </location>
</feature>
<evidence type="ECO:0000256" key="4">
    <source>
        <dbReference type="ARBA" id="ARBA00022618"/>
    </source>
</evidence>
<comment type="caution">
    <text evidence="23">The sequence shown here is derived from an EMBL/GenBank/DDBJ whole genome shotgun (WGS) entry which is preliminary data.</text>
</comment>
<dbReference type="Proteomes" id="UP001589707">
    <property type="component" value="Unassembled WGS sequence"/>
</dbReference>
<organism evidence="23 24">
    <name type="scientific">Brevibacterium otitidis</name>
    <dbReference type="NCBI Taxonomy" id="53364"/>
    <lineage>
        <taxon>Bacteria</taxon>
        <taxon>Bacillati</taxon>
        <taxon>Actinomycetota</taxon>
        <taxon>Actinomycetes</taxon>
        <taxon>Micrococcales</taxon>
        <taxon>Brevibacteriaceae</taxon>
        <taxon>Brevibacterium</taxon>
    </lineage>
</organism>
<keyword evidence="13" id="KW-0961">Cell wall biogenesis/degradation</keyword>
<keyword evidence="12" id="KW-0131">Cell cycle</keyword>
<feature type="transmembrane region" description="Helical" evidence="22">
    <location>
        <begin position="83"/>
        <end position="103"/>
    </location>
</feature>
<evidence type="ECO:0000256" key="13">
    <source>
        <dbReference type="ARBA" id="ARBA00023316"/>
    </source>
</evidence>
<keyword evidence="8" id="KW-0133">Cell shape</keyword>
<evidence type="ECO:0000256" key="7">
    <source>
        <dbReference type="ARBA" id="ARBA00022692"/>
    </source>
</evidence>
<feature type="transmembrane region" description="Helical" evidence="22">
    <location>
        <begin position="148"/>
        <end position="165"/>
    </location>
</feature>
<sequence length="433" mass="45986">MTSLRHPSEAHTRQTRAADFARETGLRASLRRLLDMPVTSYYLVFISVLALIGFGLIMVLSASSISAYRAGEGSSFSVFYRQGLYAVIGVALMIGLSYVPVAWFKKTASIVFLGAVVLQTLPLVPGLGHEVQGNAGWIRVGGFQGQPAEFTKIALAVWLATFFAYKSAKLGSLREILPALIGLTVVLGLVLAGRDLGTAIIVVATALGTVFVAGLPWKYLITAFLGIAAVVAALVLTSANRMARIRAMFAGHDTDAMDPLGQHWQSNHGLFALASGGWFGVGLGASREKWLWLPEAHNDFIFAIIGEELGLLGSGAVLLLFSVLGFGLIRIVLRTEDRMVQAAVAGIFMWFIGQALVNIGVVSGVLPVIGVPLPFVSYGGSALLATCMAAGIVLAFARAESGAKEAMRAQSARVRESLAVLASSPLRLRKKRT</sequence>
<dbReference type="InterPro" id="IPR001182">
    <property type="entry name" value="FtsW/RodA"/>
</dbReference>
<accession>A0ABV5X8G7</accession>
<evidence type="ECO:0000256" key="1">
    <source>
        <dbReference type="ARBA" id="ARBA00004651"/>
    </source>
</evidence>
<keyword evidence="6" id="KW-0808">Transferase</keyword>
<evidence type="ECO:0000256" key="18">
    <source>
        <dbReference type="ARBA" id="ARBA00041418"/>
    </source>
</evidence>
<keyword evidence="10 22" id="KW-1133">Transmembrane helix</keyword>
<evidence type="ECO:0000256" key="21">
    <source>
        <dbReference type="ARBA" id="ARBA00049966"/>
    </source>
</evidence>
<dbReference type="InterPro" id="IPR013437">
    <property type="entry name" value="FtsW"/>
</dbReference>
<keyword evidence="11 22" id="KW-0472">Membrane</keyword>
<evidence type="ECO:0000256" key="5">
    <source>
        <dbReference type="ARBA" id="ARBA00022676"/>
    </source>
</evidence>
<reference evidence="23 24" key="1">
    <citation type="submission" date="2024-09" db="EMBL/GenBank/DDBJ databases">
        <authorList>
            <person name="Sun Q."/>
            <person name="Mori K."/>
        </authorList>
    </citation>
    <scope>NUCLEOTIDE SEQUENCE [LARGE SCALE GENOMIC DNA]</scope>
    <source>
        <strain evidence="23 24">JCM 11683</strain>
    </source>
</reference>
<dbReference type="EC" id="2.4.99.28" evidence="19"/>
<feature type="transmembrane region" description="Helical" evidence="22">
    <location>
        <begin position="375"/>
        <end position="397"/>
    </location>
</feature>
<keyword evidence="24" id="KW-1185">Reference proteome</keyword>
<feature type="transmembrane region" description="Helical" evidence="22">
    <location>
        <begin position="345"/>
        <end position="369"/>
    </location>
</feature>
<dbReference type="PROSITE" id="PS00428">
    <property type="entry name" value="FTSW_RODA_SPOVE"/>
    <property type="match status" value="1"/>
</dbReference>
<dbReference type="PANTHER" id="PTHR30474:SF2">
    <property type="entry name" value="PEPTIDOGLYCAN GLYCOSYLTRANSFERASE FTSW-RELATED"/>
    <property type="match status" value="1"/>
</dbReference>
<dbReference type="PANTHER" id="PTHR30474">
    <property type="entry name" value="CELL CYCLE PROTEIN"/>
    <property type="match status" value="1"/>
</dbReference>
<evidence type="ECO:0000256" key="12">
    <source>
        <dbReference type="ARBA" id="ARBA00023306"/>
    </source>
</evidence>
<evidence type="ECO:0000256" key="3">
    <source>
        <dbReference type="ARBA" id="ARBA00022475"/>
    </source>
</evidence>
<dbReference type="Pfam" id="PF01098">
    <property type="entry name" value="FTSW_RODA_SPOVE"/>
    <property type="match status" value="1"/>
</dbReference>
<keyword evidence="7 22" id="KW-0812">Transmembrane</keyword>
<evidence type="ECO:0000256" key="10">
    <source>
        <dbReference type="ARBA" id="ARBA00022989"/>
    </source>
</evidence>
<protein>
    <recommendedName>
        <fullName evidence="17">Probable peptidoglycan glycosyltransferase FtsW</fullName>
        <ecNumber evidence="19">2.4.99.28</ecNumber>
    </recommendedName>
    <alternativeName>
        <fullName evidence="18">Cell division protein FtsW</fullName>
    </alternativeName>
    <alternativeName>
        <fullName evidence="15">Cell wall polymerase</fullName>
    </alternativeName>
    <alternativeName>
        <fullName evidence="14">Peptidoglycan polymerase</fullName>
    </alternativeName>
</protein>